<organism evidence="2 3">
    <name type="scientific">Gnomoniopsis smithogilvyi</name>
    <dbReference type="NCBI Taxonomy" id="1191159"/>
    <lineage>
        <taxon>Eukaryota</taxon>
        <taxon>Fungi</taxon>
        <taxon>Dikarya</taxon>
        <taxon>Ascomycota</taxon>
        <taxon>Pezizomycotina</taxon>
        <taxon>Sordariomycetes</taxon>
        <taxon>Sordariomycetidae</taxon>
        <taxon>Diaporthales</taxon>
        <taxon>Gnomoniaceae</taxon>
        <taxon>Gnomoniopsis</taxon>
    </lineage>
</organism>
<dbReference type="OrthoDB" id="4850726at2759"/>
<keyword evidence="3" id="KW-1185">Reference proteome</keyword>
<name>A0A9W8YMV9_9PEZI</name>
<dbReference type="PANTHER" id="PTHR24148">
    <property type="entry name" value="ANKYRIN REPEAT DOMAIN-CONTAINING PROTEIN 39 HOMOLOG-RELATED"/>
    <property type="match status" value="1"/>
</dbReference>
<comment type="caution">
    <text evidence="2">The sequence shown here is derived from an EMBL/GenBank/DDBJ whole genome shotgun (WGS) entry which is preliminary data.</text>
</comment>
<evidence type="ECO:0000313" key="2">
    <source>
        <dbReference type="EMBL" id="KAJ4387808.1"/>
    </source>
</evidence>
<accession>A0A9W8YMV9</accession>
<dbReference type="AlphaFoldDB" id="A0A9W8YMV9"/>
<feature type="domain" description="Heterokaryon incompatibility" evidence="1">
    <location>
        <begin position="120"/>
        <end position="285"/>
    </location>
</feature>
<dbReference type="Proteomes" id="UP001140453">
    <property type="component" value="Unassembled WGS sequence"/>
</dbReference>
<evidence type="ECO:0000313" key="3">
    <source>
        <dbReference type="Proteomes" id="UP001140453"/>
    </source>
</evidence>
<protein>
    <recommendedName>
        <fullName evidence="1">Heterokaryon incompatibility domain-containing protein</fullName>
    </recommendedName>
</protein>
<reference evidence="2" key="1">
    <citation type="submission" date="2022-10" db="EMBL/GenBank/DDBJ databases">
        <title>Tapping the CABI collections for fungal endophytes: first genome assemblies for Collariella, Neodidymelliopsis, Ascochyta clinopodiicola, Didymella pomorum, Didymosphaeria variabile, Neocosmospora piperis and Neocucurbitaria cava.</title>
        <authorList>
            <person name="Hill R."/>
        </authorList>
    </citation>
    <scope>NUCLEOTIDE SEQUENCE</scope>
    <source>
        <strain evidence="2">IMI 355082</strain>
    </source>
</reference>
<evidence type="ECO:0000259" key="1">
    <source>
        <dbReference type="Pfam" id="PF06985"/>
    </source>
</evidence>
<dbReference type="Pfam" id="PF06985">
    <property type="entry name" value="HET"/>
    <property type="match status" value="1"/>
</dbReference>
<sequence length="740" mass="83958">MAGGIPQYHYSVLASPEDEIRLIELYPGQLSDDIKISISNIRLHDYDEDLETPDNDRLQILAKTLPPHWTVHESLEKKLVFYYEATVGDKEDWKSSWQHPDPHFDLTPYETVTAQADVQYEALSYTWGSPADPDVAYVVSEEQGQDNAPLSQLAIGQNLSQALRHLRRQDRGRRLWVDAVCINQYDEEEKNAQVTRMSEIYKGAEKVLVWLGFRSADSQLALETLAFIGKQVVMTIDGWNITSPEAEEPDWYLDDYALPYDDQVWAAISSLLYRPWFGRVWVVQEIDLARSAILQCGLNELSWSAFRSSVILLYNKASLPSQVLRSRLDFVHNLVNSIGSDSPIFHSFHRLTVRSCLNPRDFIYGALGLFPSAFRRRIIPQYSLSIGNVYIDFVRSHIEHVKRLELLVKCQLDGRTLHDVPSWVPDYTSEKIVSQCHEWQSASGYSACQVAFRGDRFLDAWGVQRGGVVTVSDPIPDYNIYSYDSMPSASYSDFVAALYRLIRANASEVEEEEENIQDVFARTLTANYLQDVFPGTNASTLELWKAGLRDEALFGGPEAKTEPTFSYQEEYAIRRLLGRTFIRMNDGRIGLGPPGAQKGDIVACLLGCMSPMLLREAAPGSGEFLVVGECFVLELNNSQAFLGPLPTPWRVCFLSDSLHKGPLCRYFNEETDEWSDNDPRMADEQFNDWELEDIPRTGDYPLHFRGFRNSKTGELAVSDPAMVPASLISRDVPLKMFSLI</sequence>
<dbReference type="PANTHER" id="PTHR24148:SF64">
    <property type="entry name" value="HETEROKARYON INCOMPATIBILITY DOMAIN-CONTAINING PROTEIN"/>
    <property type="match status" value="1"/>
</dbReference>
<dbReference type="EMBL" id="JAPEVB010000005">
    <property type="protein sequence ID" value="KAJ4387808.1"/>
    <property type="molecule type" value="Genomic_DNA"/>
</dbReference>
<dbReference type="InterPro" id="IPR010730">
    <property type="entry name" value="HET"/>
</dbReference>
<dbReference type="InterPro" id="IPR052895">
    <property type="entry name" value="HetReg/Transcr_Mod"/>
</dbReference>
<proteinExistence type="predicted"/>
<gene>
    <name evidence="2" type="ORF">N0V93_008410</name>
</gene>